<evidence type="ECO:0000259" key="4">
    <source>
        <dbReference type="SMART" id="SM00470"/>
    </source>
</evidence>
<dbReference type="SUPFAM" id="SSF109709">
    <property type="entry name" value="KorB DNA-binding domain-like"/>
    <property type="match status" value="1"/>
</dbReference>
<dbReference type="InterPro" id="IPR050336">
    <property type="entry name" value="Chromosome_partition/occlusion"/>
</dbReference>
<evidence type="ECO:0000256" key="3">
    <source>
        <dbReference type="ARBA" id="ARBA00023125"/>
    </source>
</evidence>
<comment type="caution">
    <text evidence="5">The sequence shown here is derived from an EMBL/GenBank/DDBJ whole genome shotgun (WGS) entry which is preliminary data.</text>
</comment>
<reference evidence="5" key="1">
    <citation type="journal article" date="2021" name="PeerJ">
        <title>Extensive microbial diversity within the chicken gut microbiome revealed by metagenomics and culture.</title>
        <authorList>
            <person name="Gilroy R."/>
            <person name="Ravi A."/>
            <person name="Getino M."/>
            <person name="Pursley I."/>
            <person name="Horton D.L."/>
            <person name="Alikhan N.F."/>
            <person name="Baker D."/>
            <person name="Gharbi K."/>
            <person name="Hall N."/>
            <person name="Watson M."/>
            <person name="Adriaenssens E.M."/>
            <person name="Foster-Nyarko E."/>
            <person name="Jarju S."/>
            <person name="Secka A."/>
            <person name="Antonio M."/>
            <person name="Oren A."/>
            <person name="Chaudhuri R.R."/>
            <person name="La Ragione R."/>
            <person name="Hildebrand F."/>
            <person name="Pallen M.J."/>
        </authorList>
    </citation>
    <scope>NUCLEOTIDE SEQUENCE</scope>
    <source>
        <strain evidence="5">Gambia11-129</strain>
    </source>
</reference>
<feature type="domain" description="ParB-like N-terminal" evidence="4">
    <location>
        <begin position="82"/>
        <end position="172"/>
    </location>
</feature>
<dbReference type="CDD" id="cd16393">
    <property type="entry name" value="SPO0J_N"/>
    <property type="match status" value="1"/>
</dbReference>
<dbReference type="Pfam" id="PF17762">
    <property type="entry name" value="HTH_ParB"/>
    <property type="match status" value="1"/>
</dbReference>
<dbReference type="FunFam" id="3.90.1530.30:FF:000001">
    <property type="entry name" value="Chromosome partitioning protein ParB"/>
    <property type="match status" value="1"/>
</dbReference>
<dbReference type="SUPFAM" id="SSF110849">
    <property type="entry name" value="ParB/Sulfiredoxin"/>
    <property type="match status" value="1"/>
</dbReference>
<dbReference type="InterPro" id="IPR041468">
    <property type="entry name" value="HTH_ParB/Spo0J"/>
</dbReference>
<name>A0A9D1PSE2_9SPIO</name>
<comment type="similarity">
    <text evidence="1">Belongs to the ParB family.</text>
</comment>
<organism evidence="5 6">
    <name type="scientific">Candidatus Ornithospirochaeta avicola</name>
    <dbReference type="NCBI Taxonomy" id="2840896"/>
    <lineage>
        <taxon>Bacteria</taxon>
        <taxon>Pseudomonadati</taxon>
        <taxon>Spirochaetota</taxon>
        <taxon>Spirochaetia</taxon>
        <taxon>Spirochaetales</taxon>
        <taxon>Spirochaetaceae</taxon>
        <taxon>Spirochaetaceae incertae sedis</taxon>
        <taxon>Candidatus Ornithospirochaeta</taxon>
    </lineage>
</organism>
<evidence type="ECO:0000313" key="5">
    <source>
        <dbReference type="EMBL" id="HIV98703.1"/>
    </source>
</evidence>
<keyword evidence="2" id="KW-0159">Chromosome partition</keyword>
<dbReference type="GO" id="GO:0005694">
    <property type="term" value="C:chromosome"/>
    <property type="evidence" value="ECO:0007669"/>
    <property type="project" value="TreeGrafter"/>
</dbReference>
<dbReference type="NCBIfam" id="TIGR00180">
    <property type="entry name" value="parB_part"/>
    <property type="match status" value="1"/>
</dbReference>
<evidence type="ECO:0000256" key="2">
    <source>
        <dbReference type="ARBA" id="ARBA00022829"/>
    </source>
</evidence>
<dbReference type="Gene3D" id="1.10.10.2830">
    <property type="match status" value="1"/>
</dbReference>
<dbReference type="AlphaFoldDB" id="A0A9D1PSE2"/>
<dbReference type="EMBL" id="DXHU01000013">
    <property type="protein sequence ID" value="HIV98703.1"/>
    <property type="molecule type" value="Genomic_DNA"/>
</dbReference>
<sequence>MRQKHSKLWQRRLLNVQNEKKHGLGRGMKSLISGYDVDTQISNIINRVTEISEEVKADEVETKGEEEKVKSVTIDSNKDRILLLPLSLVSPNLNQPRKNFDEESLNELAQSIKNHGVVQPIIVDEYAPGKYSIIAGERRYRASLLAGLEKIPAIVKSFTELERIEVSLIENVQRESLNPIEEACAYQYLVQKSGYTQEEVAAKVGKSRSAVANSMRLLSLPDSIKDDVISSLLTPGHARAILSLQNPADQVLLRNKIVEKELSVREAEALAEEYNKGRKIIQKRKETKKDSEVSFVEEKFITALGAKVEIKGSLNRGKILVRFRSQKELERIYSFLADGEELFEE</sequence>
<dbReference type="Gene3D" id="3.90.1530.30">
    <property type="match status" value="1"/>
</dbReference>
<gene>
    <name evidence="5" type="ORF">IAB12_02850</name>
</gene>
<dbReference type="SMART" id="SM00470">
    <property type="entry name" value="ParB"/>
    <property type="match status" value="1"/>
</dbReference>
<dbReference type="InterPro" id="IPR036086">
    <property type="entry name" value="ParB/Sulfiredoxin_sf"/>
</dbReference>
<dbReference type="InterPro" id="IPR004437">
    <property type="entry name" value="ParB/RepB/Spo0J"/>
</dbReference>
<dbReference type="PANTHER" id="PTHR33375">
    <property type="entry name" value="CHROMOSOME-PARTITIONING PROTEIN PARB-RELATED"/>
    <property type="match status" value="1"/>
</dbReference>
<reference evidence="5" key="2">
    <citation type="submission" date="2021-04" db="EMBL/GenBank/DDBJ databases">
        <authorList>
            <person name="Gilroy R."/>
        </authorList>
    </citation>
    <scope>NUCLEOTIDE SEQUENCE</scope>
    <source>
        <strain evidence="5">Gambia11-129</strain>
    </source>
</reference>
<keyword evidence="3" id="KW-0238">DNA-binding</keyword>
<dbReference type="GO" id="GO:0007059">
    <property type="term" value="P:chromosome segregation"/>
    <property type="evidence" value="ECO:0007669"/>
    <property type="project" value="UniProtKB-KW"/>
</dbReference>
<dbReference type="InterPro" id="IPR003115">
    <property type="entry name" value="ParB_N"/>
</dbReference>
<accession>A0A9D1PSE2</accession>
<proteinExistence type="inferred from homology"/>
<protein>
    <submittedName>
        <fullName evidence="5">ParB/RepB/Spo0J family partition protein</fullName>
    </submittedName>
</protein>
<dbReference type="GO" id="GO:0003677">
    <property type="term" value="F:DNA binding"/>
    <property type="evidence" value="ECO:0007669"/>
    <property type="project" value="UniProtKB-KW"/>
</dbReference>
<evidence type="ECO:0000313" key="6">
    <source>
        <dbReference type="Proteomes" id="UP000823936"/>
    </source>
</evidence>
<dbReference type="FunFam" id="1.10.10.2830:FF:000001">
    <property type="entry name" value="Chromosome partitioning protein ParB"/>
    <property type="match status" value="1"/>
</dbReference>
<evidence type="ECO:0000256" key="1">
    <source>
        <dbReference type="ARBA" id="ARBA00006295"/>
    </source>
</evidence>
<dbReference type="PANTHER" id="PTHR33375:SF1">
    <property type="entry name" value="CHROMOSOME-PARTITIONING PROTEIN PARB-RELATED"/>
    <property type="match status" value="1"/>
</dbReference>
<dbReference type="Pfam" id="PF02195">
    <property type="entry name" value="ParB_N"/>
    <property type="match status" value="1"/>
</dbReference>
<dbReference type="Proteomes" id="UP000823936">
    <property type="component" value="Unassembled WGS sequence"/>
</dbReference>